<dbReference type="HOGENOM" id="CLU_1134402_0_0_1"/>
<feature type="compositionally biased region" description="Acidic residues" evidence="1">
    <location>
        <begin position="233"/>
        <end position="245"/>
    </location>
</feature>
<dbReference type="PANTHER" id="PTHR22084:SF1">
    <property type="entry name" value="BZIP DOMAIN-CONTAINING PROTEIN-RELATED"/>
    <property type="match status" value="1"/>
</dbReference>
<dbReference type="InParanoid" id="G0NST2"/>
<dbReference type="AlphaFoldDB" id="G0NST2"/>
<evidence type="ECO:0000313" key="2">
    <source>
        <dbReference type="EMBL" id="EGT36941.1"/>
    </source>
</evidence>
<keyword evidence="3" id="KW-1185">Reference proteome</keyword>
<dbReference type="Proteomes" id="UP000008068">
    <property type="component" value="Unassembled WGS sequence"/>
</dbReference>
<dbReference type="STRING" id="135651.G0NST2"/>
<sequence>MDNNNTRFTSRLTHYDRSRFEVINWICKSFRCEIRELSLGYSVDEQFLKELIMERHKNNLRTKFDKVIVTTPVEKELIPFIDFQSARLNGSMGNTSIVIFSDSSIELKKKRLEIQRNKYHAMTPEQTKEYNAKRTELGRKRRWEEDEILHMVKKGNVSAELLAREKIIKEKWNAERAKLRYDSMTNSEKKKHNKGRTRTRTTGSQDLFMELYDESPNDYSMPGPSDTYTASFFDDDDESLSGDEL</sequence>
<proteinExistence type="predicted"/>
<feature type="region of interest" description="Disordered" evidence="1">
    <location>
        <begin position="183"/>
        <end position="245"/>
    </location>
</feature>
<accession>G0NST2</accession>
<evidence type="ECO:0000256" key="1">
    <source>
        <dbReference type="SAM" id="MobiDB-lite"/>
    </source>
</evidence>
<reference evidence="3" key="1">
    <citation type="submission" date="2011-07" db="EMBL/GenBank/DDBJ databases">
        <authorList>
            <consortium name="Caenorhabditis brenneri Sequencing and Analysis Consortium"/>
            <person name="Wilson R.K."/>
        </authorList>
    </citation>
    <scope>NUCLEOTIDE SEQUENCE [LARGE SCALE GENOMIC DNA]</scope>
    <source>
        <strain evidence="3">PB2801</strain>
    </source>
</reference>
<dbReference type="OrthoDB" id="5816839at2759"/>
<protein>
    <submittedName>
        <fullName evidence="2">Uncharacterized protein</fullName>
    </submittedName>
</protein>
<organism evidence="3">
    <name type="scientific">Caenorhabditis brenneri</name>
    <name type="common">Nematode worm</name>
    <dbReference type="NCBI Taxonomy" id="135651"/>
    <lineage>
        <taxon>Eukaryota</taxon>
        <taxon>Metazoa</taxon>
        <taxon>Ecdysozoa</taxon>
        <taxon>Nematoda</taxon>
        <taxon>Chromadorea</taxon>
        <taxon>Rhabditida</taxon>
        <taxon>Rhabditina</taxon>
        <taxon>Rhabditomorpha</taxon>
        <taxon>Rhabditoidea</taxon>
        <taxon>Rhabditidae</taxon>
        <taxon>Peloderinae</taxon>
        <taxon>Caenorhabditis</taxon>
    </lineage>
</organism>
<dbReference type="EMBL" id="GL379940">
    <property type="protein sequence ID" value="EGT36941.1"/>
    <property type="molecule type" value="Genomic_DNA"/>
</dbReference>
<name>G0NST2_CAEBE</name>
<gene>
    <name evidence="2" type="ORF">CAEBREN_19792</name>
</gene>
<feature type="compositionally biased region" description="Basic residues" evidence="1">
    <location>
        <begin position="189"/>
        <end position="199"/>
    </location>
</feature>
<dbReference type="PANTHER" id="PTHR22084">
    <property type="entry name" value="GEX INTERACTING PROTEIN PROTEIN 4"/>
    <property type="match status" value="1"/>
</dbReference>
<evidence type="ECO:0000313" key="3">
    <source>
        <dbReference type="Proteomes" id="UP000008068"/>
    </source>
</evidence>